<reference evidence="2" key="1">
    <citation type="journal article" date="2023" name="G3 (Bethesda)">
        <title>Genome assembly and association tests identify interacting loci associated with vigor, precocity, and sex in interspecific pistachio rootstocks.</title>
        <authorList>
            <person name="Palmer W."/>
            <person name="Jacygrad E."/>
            <person name="Sagayaradj S."/>
            <person name="Cavanaugh K."/>
            <person name="Han R."/>
            <person name="Bertier L."/>
            <person name="Beede B."/>
            <person name="Kafkas S."/>
            <person name="Golino D."/>
            <person name="Preece J."/>
            <person name="Michelmore R."/>
        </authorList>
    </citation>
    <scope>NUCLEOTIDE SEQUENCE [LARGE SCALE GENOMIC DNA]</scope>
</reference>
<name>A0ACC0Z3B0_9ROSI</name>
<comment type="caution">
    <text evidence="1">The sequence shown here is derived from an EMBL/GenBank/DDBJ whole genome shotgun (WGS) entry which is preliminary data.</text>
</comment>
<evidence type="ECO:0000313" key="2">
    <source>
        <dbReference type="Proteomes" id="UP001163603"/>
    </source>
</evidence>
<evidence type="ECO:0000313" key="1">
    <source>
        <dbReference type="EMBL" id="KAJ0045294.1"/>
    </source>
</evidence>
<dbReference type="EMBL" id="CM047738">
    <property type="protein sequence ID" value="KAJ0045294.1"/>
    <property type="molecule type" value="Genomic_DNA"/>
</dbReference>
<keyword evidence="2" id="KW-1185">Reference proteome</keyword>
<gene>
    <name evidence="1" type="ORF">Pint_04451</name>
</gene>
<proteinExistence type="predicted"/>
<dbReference type="Proteomes" id="UP001163603">
    <property type="component" value="Chromosome 3"/>
</dbReference>
<organism evidence="1 2">
    <name type="scientific">Pistacia integerrima</name>
    <dbReference type="NCBI Taxonomy" id="434235"/>
    <lineage>
        <taxon>Eukaryota</taxon>
        <taxon>Viridiplantae</taxon>
        <taxon>Streptophyta</taxon>
        <taxon>Embryophyta</taxon>
        <taxon>Tracheophyta</taxon>
        <taxon>Spermatophyta</taxon>
        <taxon>Magnoliopsida</taxon>
        <taxon>eudicotyledons</taxon>
        <taxon>Gunneridae</taxon>
        <taxon>Pentapetalae</taxon>
        <taxon>rosids</taxon>
        <taxon>malvids</taxon>
        <taxon>Sapindales</taxon>
        <taxon>Anacardiaceae</taxon>
        <taxon>Pistacia</taxon>
    </lineage>
</organism>
<sequence length="83" mass="9253">MGKYLLKIVLKVVLHSDNRRYEAMEIAAAVDGVTLVALEGEEKDRLVAIGDQFDPIDLICAIRKKIGYAELITVEKDHTVRNG</sequence>
<protein>
    <submittedName>
        <fullName evidence="1">Uncharacterized protein</fullName>
    </submittedName>
</protein>
<accession>A0ACC0Z3B0</accession>